<dbReference type="GeneID" id="113208808"/>
<dbReference type="InterPro" id="IPR009050">
    <property type="entry name" value="Globin-like_sf"/>
</dbReference>
<dbReference type="AlphaFoldDB" id="A0A6J1SLG5"/>
<evidence type="ECO:0000256" key="1">
    <source>
        <dbReference type="RuleBase" id="RU000356"/>
    </source>
</evidence>
<dbReference type="Pfam" id="PF00042">
    <property type="entry name" value="Globin"/>
    <property type="match status" value="1"/>
</dbReference>
<keyword evidence="1" id="KW-0479">Metal-binding</keyword>
<dbReference type="OrthoDB" id="10441011at2759"/>
<dbReference type="RefSeq" id="XP_026281777.2">
    <property type="nucleotide sequence ID" value="XM_026425992.2"/>
</dbReference>
<sequence>MGAGASTHESMSNPSPAEGGAPGPSKNKVLISDPADGEGEGEGEEVPSPTLISTPPTRPAPANALGLTAQEVGDVRRVHGLLARDASGHCVRMHIKYFRRQPEHLERFCGREPQREPLHYSPAELSRDSEFTARALLHGLAQLQVLRCSVAGDVSAMASQLASIARAHRGLKLSRASLARYRDVMIGYLEEALPQAMTPSTKQSWRSFLTVLCDGLMDALEQLDQAERHSPRNKIALTSSWIEHELPKGWPLVAQYAGGRAQLSRRRPGNTSSTCNMCNQGVCTCKWDTIHEGKPWQNDSDTFPSLLENDECESVADLSERSQSASETFPVGMSASHLTSD</sequence>
<feature type="compositionally biased region" description="Acidic residues" evidence="2">
    <location>
        <begin position="35"/>
        <end position="45"/>
    </location>
</feature>
<gene>
    <name evidence="5" type="primary">LOC113208808</name>
</gene>
<keyword evidence="1" id="KW-0349">Heme</keyword>
<proteinExistence type="inferred from homology"/>
<dbReference type="Gene3D" id="1.10.490.10">
    <property type="entry name" value="Globins"/>
    <property type="match status" value="1"/>
</dbReference>
<dbReference type="Proteomes" id="UP000504606">
    <property type="component" value="Unplaced"/>
</dbReference>
<feature type="region of interest" description="Disordered" evidence="2">
    <location>
        <begin position="1"/>
        <end position="63"/>
    </location>
</feature>
<protein>
    <submittedName>
        <fullName evidence="5">Uncharacterized protein LOC113208808</fullName>
    </submittedName>
</protein>
<reference evidence="5" key="1">
    <citation type="submission" date="2025-08" db="UniProtKB">
        <authorList>
            <consortium name="RefSeq"/>
        </authorList>
    </citation>
    <scope>IDENTIFICATION</scope>
    <source>
        <tissue evidence="5">Whole organism</tissue>
    </source>
</reference>
<dbReference type="CDD" id="cd01040">
    <property type="entry name" value="Mb-like"/>
    <property type="match status" value="1"/>
</dbReference>
<keyword evidence="1" id="KW-0813">Transport</keyword>
<evidence type="ECO:0000313" key="4">
    <source>
        <dbReference type="Proteomes" id="UP000504606"/>
    </source>
</evidence>
<accession>A0A6J1SLG5</accession>
<dbReference type="InterPro" id="IPR012292">
    <property type="entry name" value="Globin/Proto"/>
</dbReference>
<keyword evidence="1" id="KW-0561">Oxygen transport</keyword>
<dbReference type="GO" id="GO:0019825">
    <property type="term" value="F:oxygen binding"/>
    <property type="evidence" value="ECO:0007669"/>
    <property type="project" value="InterPro"/>
</dbReference>
<keyword evidence="4" id="KW-1185">Reference proteome</keyword>
<evidence type="ECO:0000259" key="3">
    <source>
        <dbReference type="Pfam" id="PF00042"/>
    </source>
</evidence>
<evidence type="ECO:0000313" key="5">
    <source>
        <dbReference type="RefSeq" id="XP_026281777.2"/>
    </source>
</evidence>
<name>A0A6J1SLG5_FRAOC</name>
<keyword evidence="1" id="KW-0408">Iron</keyword>
<dbReference type="InterPro" id="IPR000971">
    <property type="entry name" value="Globin"/>
</dbReference>
<feature type="domain" description="Globin" evidence="3">
    <location>
        <begin position="149"/>
        <end position="215"/>
    </location>
</feature>
<dbReference type="KEGG" id="foc:113208808"/>
<dbReference type="InterPro" id="IPR044399">
    <property type="entry name" value="Mb-like_M"/>
</dbReference>
<dbReference type="GO" id="GO:0020037">
    <property type="term" value="F:heme binding"/>
    <property type="evidence" value="ECO:0007669"/>
    <property type="project" value="InterPro"/>
</dbReference>
<evidence type="ECO:0000256" key="2">
    <source>
        <dbReference type="SAM" id="MobiDB-lite"/>
    </source>
</evidence>
<dbReference type="GO" id="GO:0005344">
    <property type="term" value="F:oxygen carrier activity"/>
    <property type="evidence" value="ECO:0007669"/>
    <property type="project" value="UniProtKB-KW"/>
</dbReference>
<comment type="similarity">
    <text evidence="1">Belongs to the globin family.</text>
</comment>
<feature type="region of interest" description="Disordered" evidence="2">
    <location>
        <begin position="314"/>
        <end position="341"/>
    </location>
</feature>
<organism evidence="4 5">
    <name type="scientific">Frankliniella occidentalis</name>
    <name type="common">Western flower thrips</name>
    <name type="synonym">Euthrips occidentalis</name>
    <dbReference type="NCBI Taxonomy" id="133901"/>
    <lineage>
        <taxon>Eukaryota</taxon>
        <taxon>Metazoa</taxon>
        <taxon>Ecdysozoa</taxon>
        <taxon>Arthropoda</taxon>
        <taxon>Hexapoda</taxon>
        <taxon>Insecta</taxon>
        <taxon>Pterygota</taxon>
        <taxon>Neoptera</taxon>
        <taxon>Paraneoptera</taxon>
        <taxon>Thysanoptera</taxon>
        <taxon>Terebrantia</taxon>
        <taxon>Thripoidea</taxon>
        <taxon>Thripidae</taxon>
        <taxon>Frankliniella</taxon>
    </lineage>
</organism>
<dbReference type="SUPFAM" id="SSF46458">
    <property type="entry name" value="Globin-like"/>
    <property type="match status" value="1"/>
</dbReference>
<feature type="compositionally biased region" description="Low complexity" evidence="2">
    <location>
        <begin position="14"/>
        <end position="25"/>
    </location>
</feature>